<dbReference type="KEGG" id="lko:ABN16_00530"/>
<evidence type="ECO:0000313" key="10">
    <source>
        <dbReference type="Proteomes" id="UP000036000"/>
    </source>
</evidence>
<feature type="domain" description="Type II secretion system protein GspF" evidence="8">
    <location>
        <begin position="7"/>
        <end position="125"/>
    </location>
</feature>
<accession>A0AAC8UUR7</accession>
<dbReference type="EMBL" id="CP012033">
    <property type="protein sequence ID" value="AKP63625.1"/>
    <property type="molecule type" value="Genomic_DNA"/>
</dbReference>
<feature type="transmembrane region" description="Helical" evidence="7">
    <location>
        <begin position="101"/>
        <end position="123"/>
    </location>
</feature>
<keyword evidence="3" id="KW-1003">Cell membrane</keyword>
<gene>
    <name evidence="9" type="ORF">ABN16_00530</name>
</gene>
<organism evidence="9 10">
    <name type="scientific">Levilactobacillus koreensis</name>
    <dbReference type="NCBI Taxonomy" id="637971"/>
    <lineage>
        <taxon>Bacteria</taxon>
        <taxon>Bacillati</taxon>
        <taxon>Bacillota</taxon>
        <taxon>Bacilli</taxon>
        <taxon>Lactobacillales</taxon>
        <taxon>Lactobacillaceae</taxon>
        <taxon>Levilactobacillus</taxon>
    </lineage>
</organism>
<proteinExistence type="inferred from homology"/>
<evidence type="ECO:0000256" key="3">
    <source>
        <dbReference type="ARBA" id="ARBA00022475"/>
    </source>
</evidence>
<evidence type="ECO:0000256" key="4">
    <source>
        <dbReference type="ARBA" id="ARBA00022692"/>
    </source>
</evidence>
<dbReference type="Gene3D" id="1.20.81.30">
    <property type="entry name" value="Type II secretion system (T2SS), domain F"/>
    <property type="match status" value="1"/>
</dbReference>
<keyword evidence="10" id="KW-1185">Reference proteome</keyword>
<evidence type="ECO:0000256" key="2">
    <source>
        <dbReference type="ARBA" id="ARBA00005745"/>
    </source>
</evidence>
<comment type="subcellular location">
    <subcellularLocation>
        <location evidence="1">Cell membrane</location>
        <topology evidence="1">Multi-pass membrane protein</topology>
    </subcellularLocation>
</comment>
<evidence type="ECO:0000313" key="9">
    <source>
        <dbReference type="EMBL" id="AKP63625.1"/>
    </source>
</evidence>
<dbReference type="PANTHER" id="PTHR30012">
    <property type="entry name" value="GENERAL SECRETION PATHWAY PROTEIN"/>
    <property type="match status" value="1"/>
</dbReference>
<dbReference type="RefSeq" id="WP_048732046.1">
    <property type="nucleotide sequence ID" value="NZ_CP012033.1"/>
</dbReference>
<feature type="domain" description="Type II secretion system protein GspF" evidence="8">
    <location>
        <begin position="196"/>
        <end position="316"/>
    </location>
</feature>
<comment type="similarity">
    <text evidence="2">Belongs to the GSP F family.</text>
</comment>
<dbReference type="PANTHER" id="PTHR30012:SF0">
    <property type="entry name" value="TYPE II SECRETION SYSTEM PROTEIN F-RELATED"/>
    <property type="match status" value="1"/>
</dbReference>
<keyword evidence="4 7" id="KW-0812">Transmembrane</keyword>
<evidence type="ECO:0000256" key="7">
    <source>
        <dbReference type="SAM" id="Phobius"/>
    </source>
</evidence>
<evidence type="ECO:0000256" key="5">
    <source>
        <dbReference type="ARBA" id="ARBA00022989"/>
    </source>
</evidence>
<dbReference type="InterPro" id="IPR018076">
    <property type="entry name" value="T2SS_GspF_dom"/>
</dbReference>
<dbReference type="AlphaFoldDB" id="A0AAC8UUR7"/>
<evidence type="ECO:0000256" key="1">
    <source>
        <dbReference type="ARBA" id="ARBA00004651"/>
    </source>
</evidence>
<dbReference type="InterPro" id="IPR003004">
    <property type="entry name" value="GspF/PilC"/>
</dbReference>
<feature type="transmembrane region" description="Helical" evidence="7">
    <location>
        <begin position="143"/>
        <end position="164"/>
    </location>
</feature>
<dbReference type="GO" id="GO:0005886">
    <property type="term" value="C:plasma membrane"/>
    <property type="evidence" value="ECO:0007669"/>
    <property type="project" value="UniProtKB-SubCell"/>
</dbReference>
<dbReference type="InterPro" id="IPR042094">
    <property type="entry name" value="T2SS_GspF_sf"/>
</dbReference>
<evidence type="ECO:0000259" key="8">
    <source>
        <dbReference type="Pfam" id="PF00482"/>
    </source>
</evidence>
<name>A0AAC8UUR7_9LACO</name>
<dbReference type="Proteomes" id="UP000036000">
    <property type="component" value="Chromosome"/>
</dbReference>
<keyword evidence="5 7" id="KW-1133">Transmembrane helix</keyword>
<sequence>MAQQAQFCRLLADQLQSGFSLKQAVHFICVVANGLPNEVVDLERRLAAGADFVGVVAPYLQANVYFQLKLMTRYGELAPALDQAATLLQLMATQRRRLHQLLVYPVGLLASMALVFVTLRVVILPQLQQELGHGGVLTNGWRTYLMVGGGLLMVVIGTLGWRWWYRQSSLLRAKWVLHWPVVGHLFRAYYAYYLTLNLSQMVRSGLSVKQMLCVLEQLPEQALLHQLAAVLTQRLSAGDSPIGWLRHQPYIPLQVIVFLQKGSTTTQLGRELTAYSRLQYQELVRRSEQGLAIVQPLLLGIVALLIVGAYLSLLLPMYHNLLQGVT</sequence>
<keyword evidence="6 7" id="KW-0472">Membrane</keyword>
<dbReference type="Pfam" id="PF00482">
    <property type="entry name" value="T2SSF"/>
    <property type="match status" value="2"/>
</dbReference>
<reference evidence="9 10" key="1">
    <citation type="submission" date="2015-07" db="EMBL/GenBank/DDBJ databases">
        <title>Lactobacillus korensis/26-25/ whole genome sequencing.</title>
        <authorList>
            <person name="Kim M.K."/>
            <person name="Im W.-T."/>
            <person name="Srinivasan S."/>
            <person name="Lee J.-J."/>
        </authorList>
    </citation>
    <scope>NUCLEOTIDE SEQUENCE [LARGE SCALE GENOMIC DNA]</scope>
    <source>
        <strain evidence="9 10">26-25</strain>
    </source>
</reference>
<protein>
    <submittedName>
        <fullName evidence="9">Type II secretory pathway/competence component</fullName>
    </submittedName>
</protein>
<feature type="transmembrane region" description="Helical" evidence="7">
    <location>
        <begin position="291"/>
        <end position="313"/>
    </location>
</feature>
<evidence type="ECO:0000256" key="6">
    <source>
        <dbReference type="ARBA" id="ARBA00023136"/>
    </source>
</evidence>